<reference evidence="2" key="1">
    <citation type="submission" date="2023-05" db="EMBL/GenBank/DDBJ databases">
        <authorList>
            <person name="Huff M."/>
        </authorList>
    </citation>
    <scope>NUCLEOTIDE SEQUENCE</scope>
</reference>
<feature type="compositionally biased region" description="Polar residues" evidence="1">
    <location>
        <begin position="27"/>
        <end position="37"/>
    </location>
</feature>
<evidence type="ECO:0000313" key="2">
    <source>
        <dbReference type="EMBL" id="CAI9753385.1"/>
    </source>
</evidence>
<evidence type="ECO:0000256" key="1">
    <source>
        <dbReference type="SAM" id="MobiDB-lite"/>
    </source>
</evidence>
<accession>A0AAD2DIU2</accession>
<evidence type="ECO:0000313" key="3">
    <source>
        <dbReference type="Proteomes" id="UP000834106"/>
    </source>
</evidence>
<dbReference type="EMBL" id="OU503036">
    <property type="protein sequence ID" value="CAI9753385.1"/>
    <property type="molecule type" value="Genomic_DNA"/>
</dbReference>
<name>A0AAD2DIU2_9LAMI</name>
<feature type="compositionally biased region" description="Low complexity" evidence="1">
    <location>
        <begin position="46"/>
        <end position="60"/>
    </location>
</feature>
<proteinExistence type="predicted"/>
<dbReference type="AlphaFoldDB" id="A0AAD2DIU2"/>
<dbReference type="PANTHER" id="PTHR37614:SF2">
    <property type="entry name" value="OS02G0121400 PROTEIN"/>
    <property type="match status" value="1"/>
</dbReference>
<dbReference type="PANTHER" id="PTHR37614">
    <property type="entry name" value="OS02G0121400 PROTEIN"/>
    <property type="match status" value="1"/>
</dbReference>
<keyword evidence="3" id="KW-1185">Reference proteome</keyword>
<feature type="region of interest" description="Disordered" evidence="1">
    <location>
        <begin position="27"/>
        <end position="100"/>
    </location>
</feature>
<protein>
    <submittedName>
        <fullName evidence="2">Uncharacterized protein</fullName>
    </submittedName>
</protein>
<gene>
    <name evidence="2" type="ORF">FPE_LOCUS816</name>
</gene>
<organism evidence="2 3">
    <name type="scientific">Fraxinus pennsylvanica</name>
    <dbReference type="NCBI Taxonomy" id="56036"/>
    <lineage>
        <taxon>Eukaryota</taxon>
        <taxon>Viridiplantae</taxon>
        <taxon>Streptophyta</taxon>
        <taxon>Embryophyta</taxon>
        <taxon>Tracheophyta</taxon>
        <taxon>Spermatophyta</taxon>
        <taxon>Magnoliopsida</taxon>
        <taxon>eudicotyledons</taxon>
        <taxon>Gunneridae</taxon>
        <taxon>Pentapetalae</taxon>
        <taxon>asterids</taxon>
        <taxon>lamiids</taxon>
        <taxon>Lamiales</taxon>
        <taxon>Oleaceae</taxon>
        <taxon>Oleeae</taxon>
        <taxon>Fraxinus</taxon>
    </lineage>
</organism>
<sequence>MKQSNFCWTEEEIQVAEILLDLGNSVPVSESRSNLSWGSKRRRSNPSHAAAHSLPSPSIHGTETEIQTQVKLEPPSKSPTTPLSFSPSESDEKSKNSKKRKYMEMIEGLTQRRDLLKGEVENVRNYYNKLKAYNLELKLMKQKALTTCLINEGSHSHMGLNKFLNFEMNLAQHYQITAVAHQQPFNLDQMAPGSTTQIGENIHYPSSDGLCHINQVGPVGIPDLNLSPQEAFGVEPSYVNRDLADKRARYAEARRLRRGIIKIKSMKSGVKTLRSR</sequence>
<dbReference type="Proteomes" id="UP000834106">
    <property type="component" value="Chromosome 1"/>
</dbReference>